<dbReference type="EMBL" id="CP037452">
    <property type="protein sequence ID" value="QDV52717.1"/>
    <property type="molecule type" value="Genomic_DNA"/>
</dbReference>
<feature type="domain" description="Xylose isomerase-like TIM barrel" evidence="1">
    <location>
        <begin position="88"/>
        <end position="293"/>
    </location>
</feature>
<keyword evidence="2" id="KW-0413">Isomerase</keyword>
<reference evidence="2 3" key="1">
    <citation type="submission" date="2019-03" db="EMBL/GenBank/DDBJ databases">
        <title>Deep-cultivation of Planctomycetes and their phenomic and genomic characterization uncovers novel biology.</title>
        <authorList>
            <person name="Wiegand S."/>
            <person name="Jogler M."/>
            <person name="Boedeker C."/>
            <person name="Pinto D."/>
            <person name="Vollmers J."/>
            <person name="Rivas-Marin E."/>
            <person name="Kohn T."/>
            <person name="Peeters S.H."/>
            <person name="Heuer A."/>
            <person name="Rast P."/>
            <person name="Oberbeckmann S."/>
            <person name="Bunk B."/>
            <person name="Jeske O."/>
            <person name="Meyerdierks A."/>
            <person name="Storesund J.E."/>
            <person name="Kallscheuer N."/>
            <person name="Luecker S."/>
            <person name="Lage O.M."/>
            <person name="Pohl T."/>
            <person name="Merkel B.J."/>
            <person name="Hornburger P."/>
            <person name="Mueller R.-W."/>
            <person name="Bruemmer F."/>
            <person name="Labrenz M."/>
            <person name="Spormann A.M."/>
            <person name="Op den Camp H."/>
            <person name="Overmann J."/>
            <person name="Amann R."/>
            <person name="Jetten M.S.M."/>
            <person name="Mascher T."/>
            <person name="Medema M.H."/>
            <person name="Devos D.P."/>
            <person name="Kaster A.-K."/>
            <person name="Ovreas L."/>
            <person name="Rohde M."/>
            <person name="Galperin M.Y."/>
            <person name="Jogler C."/>
        </authorList>
    </citation>
    <scope>NUCLEOTIDE SEQUENCE [LARGE SCALE GENOMIC DNA]</scope>
    <source>
        <strain evidence="2 3">Enr17</strain>
    </source>
</reference>
<evidence type="ECO:0000313" key="2">
    <source>
        <dbReference type="EMBL" id="QDV52717.1"/>
    </source>
</evidence>
<name>A0A518II05_9PLAN</name>
<dbReference type="PANTHER" id="PTHR12110">
    <property type="entry name" value="HYDROXYPYRUVATE ISOMERASE"/>
    <property type="match status" value="1"/>
</dbReference>
<dbReference type="AlphaFoldDB" id="A0A518II05"/>
<dbReference type="InterPro" id="IPR013022">
    <property type="entry name" value="Xyl_isomerase-like_TIM-brl"/>
</dbReference>
<organism evidence="2 3">
    <name type="scientific">Gimesia fumaroli</name>
    <dbReference type="NCBI Taxonomy" id="2527976"/>
    <lineage>
        <taxon>Bacteria</taxon>
        <taxon>Pseudomonadati</taxon>
        <taxon>Planctomycetota</taxon>
        <taxon>Planctomycetia</taxon>
        <taxon>Planctomycetales</taxon>
        <taxon>Planctomycetaceae</taxon>
        <taxon>Gimesia</taxon>
    </lineage>
</organism>
<dbReference type="KEGG" id="gfm:Enr17x_47830"/>
<protein>
    <submittedName>
        <fullName evidence="2">Xylose isomerase-like TIM barrel</fullName>
    </submittedName>
</protein>
<dbReference type="Pfam" id="PF01261">
    <property type="entry name" value="AP_endonuc_2"/>
    <property type="match status" value="1"/>
</dbReference>
<evidence type="ECO:0000313" key="3">
    <source>
        <dbReference type="Proteomes" id="UP000318313"/>
    </source>
</evidence>
<accession>A0A518II05</accession>
<keyword evidence="3" id="KW-1185">Reference proteome</keyword>
<gene>
    <name evidence="2" type="ORF">Enr17x_47830</name>
</gene>
<dbReference type="InterPro" id="IPR036237">
    <property type="entry name" value="Xyl_isomerase-like_sf"/>
</dbReference>
<proteinExistence type="predicted"/>
<sequence length="320" mass="35716">MLIVQYLPGEAKMKISRREFFNSSSRALIVSCLGTVSLKAASKPKPQTVNPLDKALGITTSSFSGHMAAQALKGKITLLELPRILRNELGMKVIDLNTSTLAATDKKYLDQVRAAADKAGCVLTNLKMNQRNLDMNSPDEATRTKALTTYKKSIDVASHLGLKWARPLPLVKRPDMKIHIASYRELCDYGAERNVQLLVENYGWMQDDPASVVKLVEAIGHNVAACPDTGNWDSDSIRYAGLEQTFPISVTCDFKARNLGPQGEHPLYDLKRCFEIGWNAGFRGPWCFEHANKDRKALFRELTLLREMLEGWMKDAAKDS</sequence>
<dbReference type="GO" id="GO:0016853">
    <property type="term" value="F:isomerase activity"/>
    <property type="evidence" value="ECO:0007669"/>
    <property type="project" value="UniProtKB-KW"/>
</dbReference>
<dbReference type="Proteomes" id="UP000318313">
    <property type="component" value="Chromosome"/>
</dbReference>
<dbReference type="SUPFAM" id="SSF51658">
    <property type="entry name" value="Xylose isomerase-like"/>
    <property type="match status" value="1"/>
</dbReference>
<dbReference type="Gene3D" id="3.20.20.150">
    <property type="entry name" value="Divalent-metal-dependent TIM barrel enzymes"/>
    <property type="match status" value="1"/>
</dbReference>
<evidence type="ECO:0000259" key="1">
    <source>
        <dbReference type="Pfam" id="PF01261"/>
    </source>
</evidence>
<dbReference type="InterPro" id="IPR050312">
    <property type="entry name" value="IolE/XylAMocC-like"/>
</dbReference>